<protein>
    <submittedName>
        <fullName evidence="5">ABC transporter ATP-binding protein</fullName>
    </submittedName>
</protein>
<evidence type="ECO:0000313" key="5">
    <source>
        <dbReference type="EMBL" id="QBQ08008.1"/>
    </source>
</evidence>
<dbReference type="SUPFAM" id="SSF52540">
    <property type="entry name" value="P-loop containing nucleoside triphosphate hydrolases"/>
    <property type="match status" value="1"/>
</dbReference>
<evidence type="ECO:0000313" key="6">
    <source>
        <dbReference type="Proteomes" id="UP000294309"/>
    </source>
</evidence>
<feature type="domain" description="ABC transporter" evidence="4">
    <location>
        <begin position="1"/>
        <end position="236"/>
    </location>
</feature>
<proteinExistence type="predicted"/>
<dbReference type="PANTHER" id="PTHR42939:SF1">
    <property type="entry name" value="ABC TRANSPORTER ATP-BINDING PROTEIN ALBC-RELATED"/>
    <property type="match status" value="1"/>
</dbReference>
<dbReference type="GO" id="GO:0016887">
    <property type="term" value="F:ATP hydrolysis activity"/>
    <property type="evidence" value="ECO:0007669"/>
    <property type="project" value="InterPro"/>
</dbReference>
<dbReference type="KEGG" id="sgq:SGLAD_v1c08090"/>
<dbReference type="Proteomes" id="UP000294309">
    <property type="component" value="Chromosome"/>
</dbReference>
<dbReference type="RefSeq" id="WP_166739176.1">
    <property type="nucleotide sequence ID" value="NZ_CP038013.1"/>
</dbReference>
<sequence>MKDYVIEFKNYEKKFKKGKIGPLDFNIEKGKITAILGSSGSGKSVAIKTMIGAISKFSGEVKVCGYSKKKRNAHLANKFISFYTQMDFSLYEMNVVTYLKNMSIVLGIKSSQRDEIIDYWLEFFDLKKDKDKQIKNFSWGMQNRLSLIICAMKNSDIFVLDEPGANLDSAWRNKLKNLLIDYKKKGKTILFTSHNIDEVNDLIDYYVILGENGNQMFKGSKEELDLYSKYKLYFCEDFDYEGLKTFLNSKNIKVFKHDKIENSIVFATRSTKEINWVFLYLIKETSPVQNLVRLPINMNSIYKAIEGKDTIKKVETKDSNKVEKERFLNKKEIVKN</sequence>
<keyword evidence="3 5" id="KW-0067">ATP-binding</keyword>
<evidence type="ECO:0000256" key="1">
    <source>
        <dbReference type="ARBA" id="ARBA00022448"/>
    </source>
</evidence>
<dbReference type="PANTHER" id="PTHR42939">
    <property type="entry name" value="ABC TRANSPORTER ATP-BINDING PROTEIN ALBC-RELATED"/>
    <property type="match status" value="1"/>
</dbReference>
<dbReference type="EMBL" id="CP038013">
    <property type="protein sequence ID" value="QBQ08008.1"/>
    <property type="molecule type" value="Genomic_DNA"/>
</dbReference>
<evidence type="ECO:0000259" key="4">
    <source>
        <dbReference type="PROSITE" id="PS50893"/>
    </source>
</evidence>
<gene>
    <name evidence="5" type="ORF">SGLAD_v1c08090</name>
</gene>
<dbReference type="SMART" id="SM00382">
    <property type="entry name" value="AAA"/>
    <property type="match status" value="1"/>
</dbReference>
<dbReference type="GO" id="GO:0005524">
    <property type="term" value="F:ATP binding"/>
    <property type="evidence" value="ECO:0007669"/>
    <property type="project" value="UniProtKB-KW"/>
</dbReference>
<reference evidence="5 6" key="1">
    <citation type="submission" date="2019-03" db="EMBL/GenBank/DDBJ databases">
        <title>Complete genome sequence of Spiroplasma gladiatoris TG-1 (DSM 22552).</title>
        <authorList>
            <person name="Lin Y.-C."/>
            <person name="Chou L."/>
            <person name="Kuo C.-H."/>
        </authorList>
    </citation>
    <scope>NUCLEOTIDE SEQUENCE [LARGE SCALE GENOMIC DNA]</scope>
    <source>
        <strain evidence="5 6">TG-1</strain>
    </source>
</reference>
<dbReference type="InterPro" id="IPR003439">
    <property type="entry name" value="ABC_transporter-like_ATP-bd"/>
</dbReference>
<dbReference type="InterPro" id="IPR003593">
    <property type="entry name" value="AAA+_ATPase"/>
</dbReference>
<organism evidence="5 6">
    <name type="scientific">Spiroplasma gladiatoris</name>
    <dbReference type="NCBI Taxonomy" id="2143"/>
    <lineage>
        <taxon>Bacteria</taxon>
        <taxon>Bacillati</taxon>
        <taxon>Mycoplasmatota</taxon>
        <taxon>Mollicutes</taxon>
        <taxon>Entomoplasmatales</taxon>
        <taxon>Spiroplasmataceae</taxon>
        <taxon>Spiroplasma</taxon>
    </lineage>
</organism>
<evidence type="ECO:0000256" key="2">
    <source>
        <dbReference type="ARBA" id="ARBA00022741"/>
    </source>
</evidence>
<keyword evidence="1" id="KW-0813">Transport</keyword>
<name>A0A4P7AJM1_9MOLU</name>
<keyword evidence="2" id="KW-0547">Nucleotide-binding</keyword>
<dbReference type="InterPro" id="IPR051782">
    <property type="entry name" value="ABC_Transporter_VariousFunc"/>
</dbReference>
<accession>A0A4P7AJM1</accession>
<dbReference type="PROSITE" id="PS50893">
    <property type="entry name" value="ABC_TRANSPORTER_2"/>
    <property type="match status" value="1"/>
</dbReference>
<evidence type="ECO:0000256" key="3">
    <source>
        <dbReference type="ARBA" id="ARBA00022840"/>
    </source>
</evidence>
<dbReference type="Pfam" id="PF00005">
    <property type="entry name" value="ABC_tran"/>
    <property type="match status" value="1"/>
</dbReference>
<dbReference type="Gene3D" id="3.40.50.300">
    <property type="entry name" value="P-loop containing nucleotide triphosphate hydrolases"/>
    <property type="match status" value="1"/>
</dbReference>
<dbReference type="AlphaFoldDB" id="A0A4P7AJM1"/>
<keyword evidence="6" id="KW-1185">Reference proteome</keyword>
<dbReference type="InterPro" id="IPR027417">
    <property type="entry name" value="P-loop_NTPase"/>
</dbReference>